<dbReference type="AlphaFoldDB" id="A0A0D0CVG8"/>
<reference evidence="1 2" key="1">
    <citation type="submission" date="2014-04" db="EMBL/GenBank/DDBJ databases">
        <title>Evolutionary Origins and Diversification of the Mycorrhizal Mutualists.</title>
        <authorList>
            <consortium name="DOE Joint Genome Institute"/>
            <consortium name="Mycorrhizal Genomics Consortium"/>
            <person name="Kohler A."/>
            <person name="Kuo A."/>
            <person name="Nagy L.G."/>
            <person name="Floudas D."/>
            <person name="Copeland A."/>
            <person name="Barry K.W."/>
            <person name="Cichocki N."/>
            <person name="Veneault-Fourrey C."/>
            <person name="LaButti K."/>
            <person name="Lindquist E.A."/>
            <person name="Lipzen A."/>
            <person name="Lundell T."/>
            <person name="Morin E."/>
            <person name="Murat C."/>
            <person name="Riley R."/>
            <person name="Ohm R."/>
            <person name="Sun H."/>
            <person name="Tunlid A."/>
            <person name="Henrissat B."/>
            <person name="Grigoriev I.V."/>
            <person name="Hibbett D.S."/>
            <person name="Martin F."/>
        </authorList>
    </citation>
    <scope>NUCLEOTIDE SEQUENCE [LARGE SCALE GENOMIC DNA]</scope>
    <source>
        <strain evidence="1 2">FD-317 M1</strain>
    </source>
</reference>
<organism evidence="1 2">
    <name type="scientific">Collybiopsis luxurians FD-317 M1</name>
    <dbReference type="NCBI Taxonomy" id="944289"/>
    <lineage>
        <taxon>Eukaryota</taxon>
        <taxon>Fungi</taxon>
        <taxon>Dikarya</taxon>
        <taxon>Basidiomycota</taxon>
        <taxon>Agaricomycotina</taxon>
        <taxon>Agaricomycetes</taxon>
        <taxon>Agaricomycetidae</taxon>
        <taxon>Agaricales</taxon>
        <taxon>Marasmiineae</taxon>
        <taxon>Omphalotaceae</taxon>
        <taxon>Collybiopsis</taxon>
        <taxon>Collybiopsis luxurians</taxon>
    </lineage>
</organism>
<gene>
    <name evidence="1" type="ORF">GYMLUDRAFT_616768</name>
</gene>
<evidence type="ECO:0000313" key="2">
    <source>
        <dbReference type="Proteomes" id="UP000053593"/>
    </source>
</evidence>
<name>A0A0D0CVG8_9AGAR</name>
<protein>
    <submittedName>
        <fullName evidence="1">Uncharacterized protein</fullName>
    </submittedName>
</protein>
<proteinExistence type="predicted"/>
<accession>A0A0D0CVG8</accession>
<dbReference type="EMBL" id="KN834777">
    <property type="protein sequence ID" value="KIK59988.1"/>
    <property type="molecule type" value="Genomic_DNA"/>
</dbReference>
<sequence>MSEAEALRGIQYAGFTRGKFENELDPLVDLKGFGDALGWIKYAFPDFLLSGMNADSKPIITFYNRPGLFMSKKAQRAFITELRSVAVAALRLDNDFLTPNYVSLSVIQPLYPTS</sequence>
<dbReference type="Proteomes" id="UP000053593">
    <property type="component" value="Unassembled WGS sequence"/>
</dbReference>
<dbReference type="HOGENOM" id="CLU_2121345_0_0_1"/>
<keyword evidence="2" id="KW-1185">Reference proteome</keyword>
<evidence type="ECO:0000313" key="1">
    <source>
        <dbReference type="EMBL" id="KIK59988.1"/>
    </source>
</evidence>